<feature type="signal peptide" evidence="1">
    <location>
        <begin position="1"/>
        <end position="22"/>
    </location>
</feature>
<dbReference type="AlphaFoldDB" id="A0A0U3I3S1"/>
<dbReference type="Pfam" id="PF11845">
    <property type="entry name" value="Tll0287-like"/>
    <property type="match status" value="1"/>
</dbReference>
<dbReference type="EMBL" id="CP013611">
    <property type="protein sequence ID" value="ALU44582.1"/>
    <property type="molecule type" value="Genomic_DNA"/>
</dbReference>
<feature type="chain" id="PRO_5006839697" description="Tll0287-like domain-containing protein" evidence="1">
    <location>
        <begin position="23"/>
        <end position="274"/>
    </location>
</feature>
<sequence>MNKMTALRFRSVRLSISFLCVACCILPATGYTSENNNQHSIEQSIDDVARTYHASLLYIFSQQKLINSTQGNKSRLFGSALTDNVKETYRALFAQDFPSREDKYINLLLKHMVLVMEDNRTLLLDEHISYKGFIPAIFAFQLSTKFRERGYGINIKFTNVRSRIRNTLSAPDQWEQQALNTLVKDQNSIILDSKASYQGQPAVRYMRPVRMTPLCLNCHGRPKDNPVNNGLEESQWQTKDRTGFYMEGWKLGELGGGISVVIYGENVAGYDESN</sequence>
<evidence type="ECO:0000259" key="2">
    <source>
        <dbReference type="Pfam" id="PF11845"/>
    </source>
</evidence>
<evidence type="ECO:0000313" key="3">
    <source>
        <dbReference type="EMBL" id="ALU44582.1"/>
    </source>
</evidence>
<dbReference type="InterPro" id="IPR021796">
    <property type="entry name" value="Tll0287-like_dom"/>
</dbReference>
<gene>
    <name evidence="3" type="ORF">AT705_17560</name>
</gene>
<name>A0A0U3I3S1_9GAMM</name>
<reference evidence="3 4" key="1">
    <citation type="submission" date="2015-12" db="EMBL/GenBank/DDBJ databases">
        <title>Complete genome sequence of Pseudoalteromonas rubra SCSIO 6842, harboring a conjugative plasmid.</title>
        <authorList>
            <person name="Li B."/>
            <person name="Wang X."/>
        </authorList>
    </citation>
    <scope>NUCLEOTIDE SEQUENCE [LARGE SCALE GENOMIC DNA]</scope>
    <source>
        <strain evidence="3 4">SCSIO 6842</strain>
    </source>
</reference>
<dbReference type="Proteomes" id="UP000069015">
    <property type="component" value="Chromosome 1"/>
</dbReference>
<evidence type="ECO:0000256" key="1">
    <source>
        <dbReference type="SAM" id="SignalP"/>
    </source>
</evidence>
<protein>
    <recommendedName>
        <fullName evidence="2">Tll0287-like domain-containing protein</fullName>
    </recommendedName>
</protein>
<keyword evidence="1" id="KW-0732">Signal</keyword>
<accession>A0A0U3I3S1</accession>
<feature type="domain" description="Tll0287-like" evidence="2">
    <location>
        <begin position="90"/>
        <end position="262"/>
    </location>
</feature>
<dbReference type="KEGG" id="prr:AT705_17560"/>
<proteinExistence type="predicted"/>
<evidence type="ECO:0000313" key="4">
    <source>
        <dbReference type="Proteomes" id="UP000069015"/>
    </source>
</evidence>
<organism evidence="3 4">
    <name type="scientific">Pseudoalteromonas rubra</name>
    <dbReference type="NCBI Taxonomy" id="43658"/>
    <lineage>
        <taxon>Bacteria</taxon>
        <taxon>Pseudomonadati</taxon>
        <taxon>Pseudomonadota</taxon>
        <taxon>Gammaproteobacteria</taxon>
        <taxon>Alteromonadales</taxon>
        <taxon>Pseudoalteromonadaceae</taxon>
        <taxon>Pseudoalteromonas</taxon>
    </lineage>
</organism>